<keyword evidence="1" id="KW-0808">Transferase</keyword>
<feature type="transmembrane region" description="Helical" evidence="6">
    <location>
        <begin position="21"/>
        <end position="41"/>
    </location>
</feature>
<feature type="transmembrane region" description="Helical" evidence="6">
    <location>
        <begin position="309"/>
        <end position="331"/>
    </location>
</feature>
<evidence type="ECO:0000256" key="1">
    <source>
        <dbReference type="ARBA" id="ARBA00022679"/>
    </source>
</evidence>
<keyword evidence="9" id="KW-1185">Reference proteome</keyword>
<dbReference type="InterPro" id="IPR036890">
    <property type="entry name" value="HATPase_C_sf"/>
</dbReference>
<organism evidence="8 9">
    <name type="scientific">Cohnella candidum</name>
    <dbReference type="NCBI Taxonomy" id="2674991"/>
    <lineage>
        <taxon>Bacteria</taxon>
        <taxon>Bacillati</taxon>
        <taxon>Bacillota</taxon>
        <taxon>Bacilli</taxon>
        <taxon>Bacillales</taxon>
        <taxon>Paenibacillaceae</taxon>
        <taxon>Cohnella</taxon>
    </lineage>
</organism>
<keyword evidence="6" id="KW-0472">Membrane</keyword>
<evidence type="ECO:0000256" key="4">
    <source>
        <dbReference type="ARBA" id="ARBA00022840"/>
    </source>
</evidence>
<keyword evidence="3 8" id="KW-0418">Kinase</keyword>
<dbReference type="PANTHER" id="PTHR34220:SF7">
    <property type="entry name" value="SENSOR HISTIDINE KINASE YPDA"/>
    <property type="match status" value="1"/>
</dbReference>
<dbReference type="InterPro" id="IPR005467">
    <property type="entry name" value="His_kinase_dom"/>
</dbReference>
<dbReference type="InterPro" id="IPR003594">
    <property type="entry name" value="HATPase_dom"/>
</dbReference>
<evidence type="ECO:0000313" key="9">
    <source>
        <dbReference type="Proteomes" id="UP000269097"/>
    </source>
</evidence>
<dbReference type="AlphaFoldDB" id="A0A3G3JTJ7"/>
<dbReference type="GO" id="GO:0005524">
    <property type="term" value="F:ATP binding"/>
    <property type="evidence" value="ECO:0007669"/>
    <property type="project" value="UniProtKB-KW"/>
</dbReference>
<keyword evidence="5" id="KW-0902">Two-component regulatory system</keyword>
<name>A0A3G3JTJ7_9BACL</name>
<dbReference type="RefSeq" id="WP_123039595.1">
    <property type="nucleotide sequence ID" value="NZ_CP033433.1"/>
</dbReference>
<protein>
    <submittedName>
        <fullName evidence="8">Sensor histidine kinase</fullName>
    </submittedName>
</protein>
<accession>A0A3G3JTJ7</accession>
<proteinExistence type="predicted"/>
<gene>
    <name evidence="8" type="ORF">EAV92_02395</name>
</gene>
<dbReference type="EMBL" id="CP033433">
    <property type="protein sequence ID" value="AYQ71532.1"/>
    <property type="molecule type" value="Genomic_DNA"/>
</dbReference>
<dbReference type="Gene3D" id="6.10.340.10">
    <property type="match status" value="1"/>
</dbReference>
<dbReference type="PANTHER" id="PTHR34220">
    <property type="entry name" value="SENSOR HISTIDINE KINASE YPDA"/>
    <property type="match status" value="1"/>
</dbReference>
<dbReference type="InterPro" id="IPR010559">
    <property type="entry name" value="Sig_transdc_His_kin_internal"/>
</dbReference>
<keyword evidence="4" id="KW-0067">ATP-binding</keyword>
<keyword evidence="6" id="KW-0812">Transmembrane</keyword>
<evidence type="ECO:0000259" key="7">
    <source>
        <dbReference type="PROSITE" id="PS50109"/>
    </source>
</evidence>
<evidence type="ECO:0000256" key="5">
    <source>
        <dbReference type="ARBA" id="ARBA00023012"/>
    </source>
</evidence>
<dbReference type="GO" id="GO:0000155">
    <property type="term" value="F:phosphorelay sensor kinase activity"/>
    <property type="evidence" value="ECO:0007669"/>
    <property type="project" value="InterPro"/>
</dbReference>
<dbReference type="SUPFAM" id="SSF55874">
    <property type="entry name" value="ATPase domain of HSP90 chaperone/DNA topoisomerase II/histidine kinase"/>
    <property type="match status" value="1"/>
</dbReference>
<feature type="domain" description="Histidine kinase" evidence="7">
    <location>
        <begin position="486"/>
        <end position="582"/>
    </location>
</feature>
<evidence type="ECO:0000313" key="8">
    <source>
        <dbReference type="EMBL" id="AYQ71532.1"/>
    </source>
</evidence>
<evidence type="ECO:0000256" key="6">
    <source>
        <dbReference type="SAM" id="Phobius"/>
    </source>
</evidence>
<sequence length="589" mass="67159">MAGSMRKFATRFRFRKVRSRFFTTMILLSLPPLCLLGYISFDIARSTITQNNTQTNYDHLQTSSEVADLLFRNVVNLNRFIVLNDEIRNDLRESEVKSSEELSEMNTLTINRLQRVINSNSFDTRYVDSMCIFDLHYQTYCLGRSDDAGIYEIPGKKQAIESTDWYRRAFDAQGKVVFFSYNVLGDKADTFSTVKLFRDSAIGDGKPIGLLVTNLSKSMFGSVFNGSEENGRFLAIDSSGDPARILFPAKLPADLGIKPGSFQQIRDELESRGYLISEFRNQTTNWTFVHIIEEKQLLKQSNRIGTATALIAALLAFLALAISFVVSGSITRPLLQLKKMMVDWNKGSRDFGGVFREDEVGAIGETFKRMALENEELDARLFHSELKEREAELRALQAQIKPHFLYNTLDSIYWMARLKKTEEAAAMALALSESFKLSLNKGRETIPVYKELKHIEHYMTIQNIRYNGRFHYETDIDPSIMGIEMLKLILQPLVENAIYHGLEPKVGDGSIRIEGRRNGDFLEFAVEDDGVGMEDTARTEQGYGLRNVKERLTLYYGPSSSFTVYSKPGKGTRIEIRFKPFPEEVRQHA</sequence>
<dbReference type="InterPro" id="IPR050640">
    <property type="entry name" value="Bact_2-comp_sensor_kinase"/>
</dbReference>
<evidence type="ECO:0000256" key="2">
    <source>
        <dbReference type="ARBA" id="ARBA00022741"/>
    </source>
</evidence>
<dbReference type="Pfam" id="PF06580">
    <property type="entry name" value="His_kinase"/>
    <property type="match status" value="1"/>
</dbReference>
<keyword evidence="6" id="KW-1133">Transmembrane helix</keyword>
<dbReference type="GO" id="GO:0016020">
    <property type="term" value="C:membrane"/>
    <property type="evidence" value="ECO:0007669"/>
    <property type="project" value="InterPro"/>
</dbReference>
<dbReference type="PROSITE" id="PS50109">
    <property type="entry name" value="HIS_KIN"/>
    <property type="match status" value="1"/>
</dbReference>
<reference evidence="8 9" key="1">
    <citation type="submission" date="2018-10" db="EMBL/GenBank/DDBJ databases">
        <title>Genome Sequence of Cohnella sp.</title>
        <authorList>
            <person name="Srinivasan S."/>
            <person name="Kim M.K."/>
        </authorList>
    </citation>
    <scope>NUCLEOTIDE SEQUENCE [LARGE SCALE GENOMIC DNA]</scope>
    <source>
        <strain evidence="8 9">18JY8-7</strain>
    </source>
</reference>
<dbReference type="SMART" id="SM00387">
    <property type="entry name" value="HATPase_c"/>
    <property type="match status" value="1"/>
</dbReference>
<dbReference type="Pfam" id="PF02518">
    <property type="entry name" value="HATPase_c"/>
    <property type="match status" value="1"/>
</dbReference>
<evidence type="ECO:0000256" key="3">
    <source>
        <dbReference type="ARBA" id="ARBA00022777"/>
    </source>
</evidence>
<dbReference type="Proteomes" id="UP000269097">
    <property type="component" value="Chromosome"/>
</dbReference>
<dbReference type="Gene3D" id="3.30.565.10">
    <property type="entry name" value="Histidine kinase-like ATPase, C-terminal domain"/>
    <property type="match status" value="1"/>
</dbReference>
<dbReference type="KEGG" id="coh:EAV92_02395"/>
<keyword evidence="2" id="KW-0547">Nucleotide-binding</keyword>